<accession>A0ABV7L712</accession>
<dbReference type="Pfam" id="PF07690">
    <property type="entry name" value="MFS_1"/>
    <property type="match status" value="1"/>
</dbReference>
<keyword evidence="7 8" id="KW-0472">Membrane</keyword>
<dbReference type="InterPro" id="IPR050189">
    <property type="entry name" value="MFS_Efflux_Transporters"/>
</dbReference>
<evidence type="ECO:0000256" key="2">
    <source>
        <dbReference type="ARBA" id="ARBA00006236"/>
    </source>
</evidence>
<feature type="transmembrane region" description="Helical" evidence="8">
    <location>
        <begin position="49"/>
        <end position="68"/>
    </location>
</feature>
<dbReference type="CDD" id="cd17320">
    <property type="entry name" value="MFS_MdfA_MDR_like"/>
    <property type="match status" value="1"/>
</dbReference>
<comment type="subcellular location">
    <subcellularLocation>
        <location evidence="8">Cell inner membrane</location>
        <topology evidence="8">Multi-pass membrane protein</topology>
    </subcellularLocation>
    <subcellularLocation>
        <location evidence="1">Cell membrane</location>
        <topology evidence="1">Multi-pass membrane protein</topology>
    </subcellularLocation>
</comment>
<evidence type="ECO:0000259" key="9">
    <source>
        <dbReference type="PROSITE" id="PS50850"/>
    </source>
</evidence>
<keyword evidence="5 8" id="KW-0812">Transmembrane</keyword>
<keyword evidence="6 8" id="KW-1133">Transmembrane helix</keyword>
<proteinExistence type="inferred from homology"/>
<dbReference type="InterPro" id="IPR004812">
    <property type="entry name" value="Efflux_drug-R_Bcr/CmlA"/>
</dbReference>
<dbReference type="SUPFAM" id="SSF103473">
    <property type="entry name" value="MFS general substrate transporter"/>
    <property type="match status" value="1"/>
</dbReference>
<keyword evidence="8" id="KW-0997">Cell inner membrane</keyword>
<evidence type="ECO:0000256" key="7">
    <source>
        <dbReference type="ARBA" id="ARBA00023136"/>
    </source>
</evidence>
<evidence type="ECO:0000256" key="5">
    <source>
        <dbReference type="ARBA" id="ARBA00022692"/>
    </source>
</evidence>
<keyword evidence="11" id="KW-1185">Reference proteome</keyword>
<evidence type="ECO:0000256" key="6">
    <source>
        <dbReference type="ARBA" id="ARBA00022989"/>
    </source>
</evidence>
<feature type="transmembrane region" description="Helical" evidence="8">
    <location>
        <begin position="376"/>
        <end position="398"/>
    </location>
</feature>
<dbReference type="InterPro" id="IPR011701">
    <property type="entry name" value="MFS"/>
</dbReference>
<feature type="transmembrane region" description="Helical" evidence="8">
    <location>
        <begin position="218"/>
        <end position="242"/>
    </location>
</feature>
<sequence>MARENVAGGRASLFIAILMALYVLGEASNTMFVPALPALVELFGAPEAIVQYTLSGYALAFAIGQLLFGPLSDRFGRRPGVLAGLVVFLAGTAIALLATSIGWLILGRVLQGLGACAGYVVARAMVRDRFGRQGAAPVMGLLFLCLSVAVILSPVIGGLVVDGLGWRVGFWLQGGAALILGLVCLFALRETNARPDPHALRLLRLLRNYADLFANPRYLAYMLTHSCGYAGILAFFAGGAFALTDQMGLTRQELGQGLGLVMVGFLLGIVAAMLALRRLGAGIRLLVSISTVLMAVPPVLLLLWSSFGTLDLTGLMVLEFAFMFGTGLMAPNTAAGVMLEYPDRAGLAAALLGCMQMAAAAVATAVVSILSARYGVPAITVAQAILGGSALVLFHLLVRMGGRRGAVGD</sequence>
<evidence type="ECO:0000256" key="3">
    <source>
        <dbReference type="ARBA" id="ARBA00022448"/>
    </source>
</evidence>
<comment type="caution">
    <text evidence="8">Lacks conserved residue(s) required for the propagation of feature annotation.</text>
</comment>
<feature type="transmembrane region" description="Helical" evidence="8">
    <location>
        <begin position="346"/>
        <end position="370"/>
    </location>
</feature>
<keyword evidence="4" id="KW-1003">Cell membrane</keyword>
<name>A0ABV7L712_9PROT</name>
<dbReference type="InterPro" id="IPR020846">
    <property type="entry name" value="MFS_dom"/>
</dbReference>
<evidence type="ECO:0000256" key="1">
    <source>
        <dbReference type="ARBA" id="ARBA00004651"/>
    </source>
</evidence>
<dbReference type="EMBL" id="JBHRTR010000036">
    <property type="protein sequence ID" value="MFC3230072.1"/>
    <property type="molecule type" value="Genomic_DNA"/>
</dbReference>
<evidence type="ECO:0000256" key="8">
    <source>
        <dbReference type="RuleBase" id="RU365088"/>
    </source>
</evidence>
<organism evidence="10 11">
    <name type="scientific">Marinibaculum pumilum</name>
    <dbReference type="NCBI Taxonomy" id="1766165"/>
    <lineage>
        <taxon>Bacteria</taxon>
        <taxon>Pseudomonadati</taxon>
        <taxon>Pseudomonadota</taxon>
        <taxon>Alphaproteobacteria</taxon>
        <taxon>Rhodospirillales</taxon>
        <taxon>Rhodospirillaceae</taxon>
        <taxon>Marinibaculum</taxon>
    </lineage>
</organism>
<feature type="transmembrane region" description="Helical" evidence="8">
    <location>
        <begin position="316"/>
        <end position="339"/>
    </location>
</feature>
<protein>
    <recommendedName>
        <fullName evidence="8">Bcr/CflA family efflux transporter</fullName>
    </recommendedName>
</protein>
<feature type="transmembrane region" description="Helical" evidence="8">
    <location>
        <begin position="138"/>
        <end position="156"/>
    </location>
</feature>
<feature type="transmembrane region" description="Helical" evidence="8">
    <location>
        <begin position="109"/>
        <end position="126"/>
    </location>
</feature>
<dbReference type="NCBIfam" id="TIGR00710">
    <property type="entry name" value="efflux_Bcr_CflA"/>
    <property type="match status" value="1"/>
</dbReference>
<gene>
    <name evidence="10" type="ORF">ACFOGJ_22670</name>
</gene>
<dbReference type="PROSITE" id="PS50850">
    <property type="entry name" value="MFS"/>
    <property type="match status" value="1"/>
</dbReference>
<feature type="transmembrane region" description="Helical" evidence="8">
    <location>
        <begin position="254"/>
        <end position="276"/>
    </location>
</feature>
<feature type="transmembrane region" description="Helical" evidence="8">
    <location>
        <begin position="80"/>
        <end position="103"/>
    </location>
</feature>
<comment type="similarity">
    <text evidence="2 8">Belongs to the major facilitator superfamily. Bcr/CmlA family.</text>
</comment>
<feature type="transmembrane region" description="Helical" evidence="8">
    <location>
        <begin position="283"/>
        <end position="304"/>
    </location>
</feature>
<dbReference type="PANTHER" id="PTHR43124:SF3">
    <property type="entry name" value="CHLORAMPHENICOL EFFLUX PUMP RV0191"/>
    <property type="match status" value="1"/>
</dbReference>
<evidence type="ECO:0000313" key="10">
    <source>
        <dbReference type="EMBL" id="MFC3230072.1"/>
    </source>
</evidence>
<dbReference type="Gene3D" id="1.20.1720.10">
    <property type="entry name" value="Multidrug resistance protein D"/>
    <property type="match status" value="1"/>
</dbReference>
<feature type="transmembrane region" description="Helical" evidence="8">
    <location>
        <begin position="168"/>
        <end position="188"/>
    </location>
</feature>
<evidence type="ECO:0000256" key="4">
    <source>
        <dbReference type="ARBA" id="ARBA00022475"/>
    </source>
</evidence>
<dbReference type="RefSeq" id="WP_379904890.1">
    <property type="nucleotide sequence ID" value="NZ_JBHRTR010000036.1"/>
</dbReference>
<feature type="domain" description="Major facilitator superfamily (MFS) profile" evidence="9">
    <location>
        <begin position="13"/>
        <end position="401"/>
    </location>
</feature>
<dbReference type="Proteomes" id="UP001595528">
    <property type="component" value="Unassembled WGS sequence"/>
</dbReference>
<evidence type="ECO:0000313" key="11">
    <source>
        <dbReference type="Proteomes" id="UP001595528"/>
    </source>
</evidence>
<reference evidence="11" key="1">
    <citation type="journal article" date="2019" name="Int. J. Syst. Evol. Microbiol.">
        <title>The Global Catalogue of Microorganisms (GCM) 10K type strain sequencing project: providing services to taxonomists for standard genome sequencing and annotation.</title>
        <authorList>
            <consortium name="The Broad Institute Genomics Platform"/>
            <consortium name="The Broad Institute Genome Sequencing Center for Infectious Disease"/>
            <person name="Wu L."/>
            <person name="Ma J."/>
        </authorList>
    </citation>
    <scope>NUCLEOTIDE SEQUENCE [LARGE SCALE GENOMIC DNA]</scope>
    <source>
        <strain evidence="11">KCTC 42964</strain>
    </source>
</reference>
<comment type="caution">
    <text evidence="10">The sequence shown here is derived from an EMBL/GenBank/DDBJ whole genome shotgun (WGS) entry which is preliminary data.</text>
</comment>
<keyword evidence="3 8" id="KW-0813">Transport</keyword>
<dbReference type="PANTHER" id="PTHR43124">
    <property type="entry name" value="PURINE EFFLUX PUMP PBUE"/>
    <property type="match status" value="1"/>
</dbReference>
<dbReference type="InterPro" id="IPR036259">
    <property type="entry name" value="MFS_trans_sf"/>
</dbReference>